<feature type="non-terminal residue" evidence="5">
    <location>
        <position position="1"/>
    </location>
</feature>
<reference evidence="5" key="1">
    <citation type="submission" date="2018-05" db="EMBL/GenBank/DDBJ databases">
        <authorList>
            <person name="Lanie J.A."/>
            <person name="Ng W.-L."/>
            <person name="Kazmierczak K.M."/>
            <person name="Andrzejewski T.M."/>
            <person name="Davidsen T.M."/>
            <person name="Wayne K.J."/>
            <person name="Tettelin H."/>
            <person name="Glass J.I."/>
            <person name="Rusch D."/>
            <person name="Podicherti R."/>
            <person name="Tsui H.-C.T."/>
            <person name="Winkler M.E."/>
        </authorList>
    </citation>
    <scope>NUCLEOTIDE SEQUENCE</scope>
</reference>
<name>A0A381ZS42_9ZZZZ</name>
<dbReference type="Gene3D" id="1.20.120.910">
    <property type="entry name" value="DksA, coiled-coil domain"/>
    <property type="match status" value="1"/>
</dbReference>
<keyword evidence="3" id="KW-0862">Zinc</keyword>
<sequence length="109" mass="12718">VNAERIEHFRKRLQNLVEEINIDLAANRDDAGIVELDTSIGRLSRMDAMQNQQMALELRRRRENQLLRIKNAFKRMDRGQYGICGKCKKPINEERLEVFPDAVMCVLCS</sequence>
<dbReference type="PANTHER" id="PTHR33823">
    <property type="entry name" value="RNA POLYMERASE-BINDING TRANSCRIPTION FACTOR DKSA-RELATED"/>
    <property type="match status" value="1"/>
</dbReference>
<feature type="domain" description="Zinc finger DksA/TraR C4-type" evidence="4">
    <location>
        <begin position="79"/>
        <end position="108"/>
    </location>
</feature>
<evidence type="ECO:0000256" key="1">
    <source>
        <dbReference type="ARBA" id="ARBA00022723"/>
    </source>
</evidence>
<dbReference type="GO" id="GO:0008270">
    <property type="term" value="F:zinc ion binding"/>
    <property type="evidence" value="ECO:0007669"/>
    <property type="project" value="UniProtKB-KW"/>
</dbReference>
<dbReference type="InterPro" id="IPR000962">
    <property type="entry name" value="Znf_DskA_TraR"/>
</dbReference>
<keyword evidence="2" id="KW-0863">Zinc-finger</keyword>
<accession>A0A381ZS42</accession>
<evidence type="ECO:0000256" key="2">
    <source>
        <dbReference type="ARBA" id="ARBA00022771"/>
    </source>
</evidence>
<dbReference type="PROSITE" id="PS51128">
    <property type="entry name" value="ZF_DKSA_2"/>
    <property type="match status" value="1"/>
</dbReference>
<evidence type="ECO:0000256" key="3">
    <source>
        <dbReference type="ARBA" id="ARBA00022833"/>
    </source>
</evidence>
<evidence type="ECO:0000313" key="5">
    <source>
        <dbReference type="EMBL" id="SVA92108.1"/>
    </source>
</evidence>
<dbReference type="SUPFAM" id="SSF57716">
    <property type="entry name" value="Glucocorticoid receptor-like (DNA-binding domain)"/>
    <property type="match status" value="1"/>
</dbReference>
<organism evidence="5">
    <name type="scientific">marine metagenome</name>
    <dbReference type="NCBI Taxonomy" id="408172"/>
    <lineage>
        <taxon>unclassified sequences</taxon>
        <taxon>metagenomes</taxon>
        <taxon>ecological metagenomes</taxon>
    </lineage>
</organism>
<dbReference type="PANTHER" id="PTHR33823:SF4">
    <property type="entry name" value="GENERAL STRESS PROTEIN 16O"/>
    <property type="match status" value="1"/>
</dbReference>
<protein>
    <recommendedName>
        <fullName evidence="4">Zinc finger DksA/TraR C4-type domain-containing protein</fullName>
    </recommendedName>
</protein>
<dbReference type="AlphaFoldDB" id="A0A381ZS42"/>
<keyword evidence="1" id="KW-0479">Metal-binding</keyword>
<dbReference type="Pfam" id="PF01258">
    <property type="entry name" value="zf-dskA_traR"/>
    <property type="match status" value="1"/>
</dbReference>
<gene>
    <name evidence="5" type="ORF">METZ01_LOCUS144962</name>
</gene>
<dbReference type="EMBL" id="UINC01022458">
    <property type="protein sequence ID" value="SVA92108.1"/>
    <property type="molecule type" value="Genomic_DNA"/>
</dbReference>
<proteinExistence type="predicted"/>
<evidence type="ECO:0000259" key="4">
    <source>
        <dbReference type="Pfam" id="PF01258"/>
    </source>
</evidence>